<reference evidence="5 6" key="1">
    <citation type="submission" date="2019-04" db="EMBL/GenBank/DDBJ databases">
        <title>Friends and foes A comparative genomics studyof 23 Aspergillus species from section Flavi.</title>
        <authorList>
            <consortium name="DOE Joint Genome Institute"/>
            <person name="Kjaerbolling I."/>
            <person name="Vesth T."/>
            <person name="Frisvad J.C."/>
            <person name="Nybo J.L."/>
            <person name="Theobald S."/>
            <person name="Kildgaard S."/>
            <person name="Isbrandt T."/>
            <person name="Kuo A."/>
            <person name="Sato A."/>
            <person name="Lyhne E.K."/>
            <person name="Kogle M.E."/>
            <person name="Wiebenga A."/>
            <person name="Kun R.S."/>
            <person name="Lubbers R.J."/>
            <person name="Makela M.R."/>
            <person name="Barry K."/>
            <person name="Chovatia M."/>
            <person name="Clum A."/>
            <person name="Daum C."/>
            <person name="Haridas S."/>
            <person name="He G."/>
            <person name="LaButti K."/>
            <person name="Lipzen A."/>
            <person name="Mondo S."/>
            <person name="Riley R."/>
            <person name="Salamov A."/>
            <person name="Simmons B.A."/>
            <person name="Magnuson J.K."/>
            <person name="Henrissat B."/>
            <person name="Mortensen U.H."/>
            <person name="Larsen T.O."/>
            <person name="Devries R.P."/>
            <person name="Grigoriev I.V."/>
            <person name="Machida M."/>
            <person name="Baker S.E."/>
            <person name="Andersen M.R."/>
        </authorList>
    </citation>
    <scope>NUCLEOTIDE SEQUENCE [LARGE SCALE GENOMIC DNA]</scope>
    <source>
        <strain evidence="5 6">IBT 29228</strain>
    </source>
</reference>
<dbReference type="Proteomes" id="UP000326198">
    <property type="component" value="Unassembled WGS sequence"/>
</dbReference>
<feature type="region of interest" description="Disordered" evidence="2">
    <location>
        <begin position="12"/>
        <end position="37"/>
    </location>
</feature>
<evidence type="ECO:0000256" key="2">
    <source>
        <dbReference type="SAM" id="MobiDB-lite"/>
    </source>
</evidence>
<dbReference type="Pfam" id="PF23397">
    <property type="entry name" value="DUF7104"/>
    <property type="match status" value="2"/>
</dbReference>
<evidence type="ECO:0000256" key="1">
    <source>
        <dbReference type="ARBA" id="ARBA00022737"/>
    </source>
</evidence>
<evidence type="ECO:0000259" key="3">
    <source>
        <dbReference type="Pfam" id="PF22939"/>
    </source>
</evidence>
<dbReference type="Pfam" id="PF22939">
    <property type="entry name" value="WHD_GPIID"/>
    <property type="match status" value="1"/>
</dbReference>
<feature type="compositionally biased region" description="Polar residues" evidence="2">
    <location>
        <begin position="96"/>
        <end position="112"/>
    </location>
</feature>
<dbReference type="EMBL" id="ML736332">
    <property type="protein sequence ID" value="KAE8373008.1"/>
    <property type="molecule type" value="Genomic_DNA"/>
</dbReference>
<evidence type="ECO:0000313" key="5">
    <source>
        <dbReference type="EMBL" id="KAE8373008.1"/>
    </source>
</evidence>
<dbReference type="Pfam" id="PF24883">
    <property type="entry name" value="NPHP3_N"/>
    <property type="match status" value="1"/>
</dbReference>
<feature type="region of interest" description="Disordered" evidence="2">
    <location>
        <begin position="88"/>
        <end position="116"/>
    </location>
</feature>
<keyword evidence="1" id="KW-0677">Repeat</keyword>
<proteinExistence type="predicted"/>
<dbReference type="SUPFAM" id="SSF52540">
    <property type="entry name" value="P-loop containing nucleoside triphosphate hydrolases"/>
    <property type="match status" value="1"/>
</dbReference>
<feature type="domain" description="GPI inositol-deacylase winged helix" evidence="3">
    <location>
        <begin position="624"/>
        <end position="688"/>
    </location>
</feature>
<name>A0A5N7AVV1_9EURO</name>
<organism evidence="5 6">
    <name type="scientific">Aspergillus bertholletiae</name>
    <dbReference type="NCBI Taxonomy" id="1226010"/>
    <lineage>
        <taxon>Eukaryota</taxon>
        <taxon>Fungi</taxon>
        <taxon>Dikarya</taxon>
        <taxon>Ascomycota</taxon>
        <taxon>Pezizomycotina</taxon>
        <taxon>Eurotiomycetes</taxon>
        <taxon>Eurotiomycetidae</taxon>
        <taxon>Eurotiales</taxon>
        <taxon>Aspergillaceae</taxon>
        <taxon>Aspergillus</taxon>
        <taxon>Aspergillus subgen. Circumdati</taxon>
    </lineage>
</organism>
<evidence type="ECO:0000259" key="4">
    <source>
        <dbReference type="Pfam" id="PF24883"/>
    </source>
</evidence>
<dbReference type="InterPro" id="IPR027417">
    <property type="entry name" value="P-loop_NTPase"/>
</dbReference>
<dbReference type="InterPro" id="IPR055530">
    <property type="entry name" value="DUF7104"/>
</dbReference>
<dbReference type="InterPro" id="IPR056884">
    <property type="entry name" value="NPHP3-like_N"/>
</dbReference>
<feature type="region of interest" description="Disordered" evidence="2">
    <location>
        <begin position="160"/>
        <end position="180"/>
    </location>
</feature>
<protein>
    <recommendedName>
        <fullName evidence="7">NACHT domain-containing protein</fullName>
    </recommendedName>
</protein>
<gene>
    <name evidence="5" type="ORF">BDV26DRAFT_297356</name>
</gene>
<feature type="compositionally biased region" description="Basic and acidic residues" evidence="2">
    <location>
        <begin position="12"/>
        <end position="33"/>
    </location>
</feature>
<feature type="compositionally biased region" description="Basic and acidic residues" evidence="2">
    <location>
        <begin position="160"/>
        <end position="177"/>
    </location>
</feature>
<dbReference type="Gene3D" id="3.40.50.300">
    <property type="entry name" value="P-loop containing nucleotide triphosphate hydrolases"/>
    <property type="match status" value="1"/>
</dbReference>
<dbReference type="InterPro" id="IPR054471">
    <property type="entry name" value="GPIID_WHD"/>
</dbReference>
<keyword evidence="6" id="KW-1185">Reference proteome</keyword>
<feature type="domain" description="Nephrocystin 3-like N-terminal" evidence="4">
    <location>
        <begin position="392"/>
        <end position="506"/>
    </location>
</feature>
<sequence length="1567" mass="175971">MFGCLNCLSKKAVDVDNGDPPRPHQLSRDENTVKRSTITIQTTRTTIARQQNAQVTPGEYLSDEGHGRIQEIGGKYGETPLLSVDMRSESELDVQSAGQSDIYNSSVSSTKGGQIHTGKRDLWDIAESKVDEDCKKWLKVEPAQPIQEVLEKIMNQTKEQYKQSKSDKIEASKRNDGKTGVSKASKNILIFTLQAQELIKAAASFDPTGYASTAWSVVSFGLTLIRNDMERRDSVMEASEFLAGILSYHTIIDNNYRSGNAQSSEGLEDALVEVYIAILQYTAEAKRAEKENYGSRAWKSITALVEKPLQDLKTAVESKGVVVDRWKELVRDEDQKKIAEDILNILNEDVIKDLLEVRSRVCSKEELDILDWLSAVPYSKTQNNHQRNRSPDTGSWLLGLDQYGGWRATPGSILWLRGAVGCGKSVLCSTIIHDIEQYCQARQSDVLAYWYFQFSDEKSQYVENMVRCLIRQLAPSPLPDSIHRIWEDHRQNKEPSYKRLLEKYLSYSTLWMNAPRSLDFKIYASIDVEAHLASDVAAFVRTELQIGSLSKWGAYDPAVQKRIEERLLEIPERRFRWAELQVKRLQACHVPEQIDHALKSIPNSLEDSYRDILGNIDAACQPRVQTILTWLSFSLEPLTVDTVTAAASLPFSDSVIQMCTTALVTISADNVIRLAHFSVKEFLISEDASRKVSFFHLSAELAHHTILDRLLSELHAYSEIDLAGSESRTSPLLAYAAQYWTAHMNKLRETMDTSLGTFQVRVDHIFLHPQCFMNWIRLSYTGEEKWYREYSEFTTPLFKATQLGLKQTAHKLLQNGADPFGGFSYDEIFRLAAMSGYISLVHLLLDYSPVIPSRVVEIIIEKIDSSWEGINAVVSVIDRLWERGALCSQLSDGRHVIEDGVMYSASQNSDCGFALVKTIVGRSGRCVAADMQPNHTLRGALQNENPSQTHEILKLLFEQHRTELNLLEPSSHSLAEAVGCKLSIAKLCFTYLADMIKADHYYLTDFSGYANVPVMEALLQVYGEELLITDQVLSAAARNQNDSGTIRLLLKAMQPQPEISDQVLSDAAGNMVQGHPIMRTLLDECGSTRPISESIILDAVYRDMGWGVEQSIVKEFVLRQQAGFIVSKRIVAVAAAARGCTLEILQLLIANAAHDISITEDILSGAATSQSEDASLLMEYLLGFPESQDANTGDLLLLAAGNPQMSKKTISMLLDRSNSSIMPDDVFIAAYDIPRIMELLLDRNQNQAPVKGIVAKIGKHGYSGGCLELLMCRGLISVDEELVEMLAPNHKALYILSRHSPALPVTEQALRAAGSFESMCILLDSRKNNVTITKEVVESVINCKRRFGDGASALNPLFARFGSKVPITEDMMLHAATKGELAHFCVLARQDRPLNLQGVWEELWVNSCDFKEEASDILLEYTSLEISRDVVDGIIDRQLPLRKVTFFDFGSDIYKYFPPHFHHSHQPKNSYLERFFIFLVRRNIPLPQGRLTEIMMKSFSFALIFIILEHNPHIKLTEPMVNTAVENPDYYDLMWLFDSRSQTGNSEEDLSAIVEALDRFGFICTNG</sequence>
<dbReference type="PANTHER" id="PTHR10039:SF16">
    <property type="entry name" value="GPI INOSITOL-DEACYLASE"/>
    <property type="match status" value="1"/>
</dbReference>
<evidence type="ECO:0008006" key="7">
    <source>
        <dbReference type="Google" id="ProtNLM"/>
    </source>
</evidence>
<dbReference type="PANTHER" id="PTHR10039">
    <property type="entry name" value="AMELOGENIN"/>
    <property type="match status" value="1"/>
</dbReference>
<dbReference type="OrthoDB" id="1577640at2759"/>
<evidence type="ECO:0000313" key="6">
    <source>
        <dbReference type="Proteomes" id="UP000326198"/>
    </source>
</evidence>
<accession>A0A5N7AVV1</accession>